<dbReference type="InterPro" id="IPR050794">
    <property type="entry name" value="CPA2_transporter"/>
</dbReference>
<evidence type="ECO:0000259" key="11">
    <source>
        <dbReference type="Pfam" id="PF00999"/>
    </source>
</evidence>
<feature type="transmembrane region" description="Helical" evidence="10">
    <location>
        <begin position="32"/>
        <end position="53"/>
    </location>
</feature>
<gene>
    <name evidence="14" type="ORF">RIF29_17022</name>
</gene>
<evidence type="ECO:0000259" key="12">
    <source>
        <dbReference type="Pfam" id="PF23256"/>
    </source>
</evidence>
<accession>A0AAN9FJU4</accession>
<comment type="subcellular location">
    <subcellularLocation>
        <location evidence="1">Membrane</location>
        <topology evidence="1">Multi-pass membrane protein</topology>
    </subcellularLocation>
</comment>
<evidence type="ECO:0000256" key="9">
    <source>
        <dbReference type="ARBA" id="ARBA00038341"/>
    </source>
</evidence>
<dbReference type="GO" id="GO:0006813">
    <property type="term" value="P:potassium ion transport"/>
    <property type="evidence" value="ECO:0007669"/>
    <property type="project" value="UniProtKB-KW"/>
</dbReference>
<dbReference type="PANTHER" id="PTHR32468">
    <property type="entry name" value="CATION/H + ANTIPORTER"/>
    <property type="match status" value="1"/>
</dbReference>
<keyword evidence="6 10" id="KW-1133">Transmembrane helix</keyword>
<evidence type="ECO:0000259" key="13">
    <source>
        <dbReference type="Pfam" id="PF23259"/>
    </source>
</evidence>
<feature type="transmembrane region" description="Helical" evidence="10">
    <location>
        <begin position="97"/>
        <end position="114"/>
    </location>
</feature>
<dbReference type="Pfam" id="PF00999">
    <property type="entry name" value="Na_H_Exchanger"/>
    <property type="match status" value="1"/>
</dbReference>
<keyword evidence="8 10" id="KW-0472">Membrane</keyword>
<dbReference type="GO" id="GO:0006885">
    <property type="term" value="P:regulation of pH"/>
    <property type="evidence" value="ECO:0007669"/>
    <property type="project" value="TreeGrafter"/>
</dbReference>
<protein>
    <recommendedName>
        <fullName evidence="16">Cation/H+ exchanger domain-containing protein</fullName>
    </recommendedName>
</protein>
<sequence>MDLLKLKPTCIQVPVLDPNRFWQTSNVLRWELPILAVQLTFTVIVSRLFFWVYKPLHQPHLIAHISAGFLLKMGMVHDTEHIMEKLYPDMGILNIDVLSNFGLIYYSFLSGLEMNMKSVLHAQKKATSVAIAGIIFPLVIGPALYALFRKTYTETKDYSLEKGELNACILWTAILTVTGFPILAHTLSELKLLYTGLGKIALTAAMISDTYIWFLFIVLFPFAMNHGDKAIYSVLSTLLFFVFCFTVVHPVICYFIDRKTEQDSWDENKLLCVVMGVIACSFITDFLGTHAIVGAFLYGLILPHGKFADLVTSVSDDFGSGFLAPLYFCGTGMRIDPKSIFLQENWFPSLIVIVLLSVPKILGTIFASFFFGLRTQDGFALGLLLNTKGAMALVMLNNGWDRKTISEATYSALGLGVLLMTIIVPPIINLIYKPRRRFEQNKLKTIQKLRSDVELRILTCVHNARNANSMINILATFNPTRISPMHVFGLHLVELTGRAAALVAAHIDMPTGAQAGEQNLTRTQAELISITNIFEAFGDAYDAVREETLNIVSSYETIHEDIHNMANEKHTSLILLPFHKHITAEGSLETTSEVYQEINQHTMISAPCSVGIFVDREIGSVSKINFRIIMLFVGGPDDREALAVAARMAEHPGIRLTVVRMLLLEDPVEVETSSHVETQGVLYDVMDNEKQKELDEEYVSSFRLTQVNNDDFISYAEFDVLTDDDVIPLLNEVEKGGCDLYIVGKGNCRSSKIFSNLGEWCDCPELGVIGDILASDNFNTKASVLVVQQYGYGGKVLEKQNNNINNTITDGFESIAMKTV</sequence>
<dbReference type="InterPro" id="IPR006153">
    <property type="entry name" value="Cation/H_exchanger_TM"/>
</dbReference>
<evidence type="ECO:0000313" key="15">
    <source>
        <dbReference type="Proteomes" id="UP001372338"/>
    </source>
</evidence>
<comment type="caution">
    <text evidence="14">The sequence shown here is derived from an EMBL/GenBank/DDBJ whole genome shotgun (WGS) entry which is preliminary data.</text>
</comment>
<evidence type="ECO:0000256" key="1">
    <source>
        <dbReference type="ARBA" id="ARBA00004141"/>
    </source>
</evidence>
<feature type="transmembrane region" description="Helical" evidence="10">
    <location>
        <begin position="126"/>
        <end position="148"/>
    </location>
</feature>
<feature type="transmembrane region" description="Helical" evidence="10">
    <location>
        <begin position="408"/>
        <end position="432"/>
    </location>
</feature>
<keyword evidence="3" id="KW-0633">Potassium transport</keyword>
<dbReference type="PANTHER" id="PTHR32468:SF110">
    <property type="entry name" value="CATION_H+ EXCHANGER 3"/>
    <property type="match status" value="1"/>
</dbReference>
<feature type="domain" description="Cation/H(+) antiporter central" evidence="12">
    <location>
        <begin position="487"/>
        <end position="624"/>
    </location>
</feature>
<dbReference type="InterPro" id="IPR057290">
    <property type="entry name" value="CHX17_C"/>
</dbReference>
<dbReference type="InterPro" id="IPR057291">
    <property type="entry name" value="CHX17_2nd"/>
</dbReference>
<dbReference type="EMBL" id="JAYWIO010000003">
    <property type="protein sequence ID" value="KAK7275896.1"/>
    <property type="molecule type" value="Genomic_DNA"/>
</dbReference>
<evidence type="ECO:0000256" key="2">
    <source>
        <dbReference type="ARBA" id="ARBA00022448"/>
    </source>
</evidence>
<dbReference type="GO" id="GO:0012505">
    <property type="term" value="C:endomembrane system"/>
    <property type="evidence" value="ECO:0007669"/>
    <property type="project" value="TreeGrafter"/>
</dbReference>
<feature type="domain" description="Cation/H+ exchanger transmembrane" evidence="11">
    <location>
        <begin position="47"/>
        <end position="427"/>
    </location>
</feature>
<keyword evidence="15" id="KW-1185">Reference proteome</keyword>
<feature type="transmembrane region" description="Helical" evidence="10">
    <location>
        <begin position="378"/>
        <end position="396"/>
    </location>
</feature>
<dbReference type="InterPro" id="IPR038770">
    <property type="entry name" value="Na+/solute_symporter_sf"/>
</dbReference>
<keyword evidence="2" id="KW-0813">Transport</keyword>
<feature type="transmembrane region" description="Helical" evidence="10">
    <location>
        <begin position="200"/>
        <end position="224"/>
    </location>
</feature>
<evidence type="ECO:0008006" key="16">
    <source>
        <dbReference type="Google" id="ProtNLM"/>
    </source>
</evidence>
<evidence type="ECO:0000313" key="14">
    <source>
        <dbReference type="EMBL" id="KAK7275896.1"/>
    </source>
</evidence>
<organism evidence="14 15">
    <name type="scientific">Crotalaria pallida</name>
    <name type="common">Smooth rattlebox</name>
    <name type="synonym">Crotalaria striata</name>
    <dbReference type="NCBI Taxonomy" id="3830"/>
    <lineage>
        <taxon>Eukaryota</taxon>
        <taxon>Viridiplantae</taxon>
        <taxon>Streptophyta</taxon>
        <taxon>Embryophyta</taxon>
        <taxon>Tracheophyta</taxon>
        <taxon>Spermatophyta</taxon>
        <taxon>Magnoliopsida</taxon>
        <taxon>eudicotyledons</taxon>
        <taxon>Gunneridae</taxon>
        <taxon>Pentapetalae</taxon>
        <taxon>rosids</taxon>
        <taxon>fabids</taxon>
        <taxon>Fabales</taxon>
        <taxon>Fabaceae</taxon>
        <taxon>Papilionoideae</taxon>
        <taxon>50 kb inversion clade</taxon>
        <taxon>genistoids sensu lato</taxon>
        <taxon>core genistoids</taxon>
        <taxon>Crotalarieae</taxon>
        <taxon>Crotalaria</taxon>
    </lineage>
</organism>
<evidence type="ECO:0000256" key="7">
    <source>
        <dbReference type="ARBA" id="ARBA00023065"/>
    </source>
</evidence>
<feature type="transmembrane region" description="Helical" evidence="10">
    <location>
        <begin position="60"/>
        <end position="77"/>
    </location>
</feature>
<keyword evidence="5" id="KW-0630">Potassium</keyword>
<dbReference type="Pfam" id="PF23259">
    <property type="entry name" value="CHX17_C"/>
    <property type="match status" value="1"/>
</dbReference>
<comment type="similarity">
    <text evidence="9">Belongs to the monovalent cation:proton antiporter 2 (CPA2) transporter (TC 2.A.37) family. CHX (TC 2.A.37.4) subfamily.</text>
</comment>
<reference evidence="14 15" key="1">
    <citation type="submission" date="2024-01" db="EMBL/GenBank/DDBJ databases">
        <title>The genomes of 5 underutilized Papilionoideae crops provide insights into root nodulation and disease resistanc.</title>
        <authorList>
            <person name="Yuan L."/>
        </authorList>
    </citation>
    <scope>NUCLEOTIDE SEQUENCE [LARGE SCALE GENOMIC DNA]</scope>
    <source>
        <strain evidence="14">ZHUSHIDOU_FW_LH</strain>
        <tissue evidence="14">Leaf</tissue>
    </source>
</reference>
<feature type="transmembrane region" description="Helical" evidence="10">
    <location>
        <begin position="268"/>
        <end position="301"/>
    </location>
</feature>
<feature type="domain" description="Cation/H(+) antiporter C-terminal" evidence="13">
    <location>
        <begin position="628"/>
        <end position="791"/>
    </location>
</feature>
<keyword evidence="4 10" id="KW-0812">Transmembrane</keyword>
<dbReference type="Proteomes" id="UP001372338">
    <property type="component" value="Unassembled WGS sequence"/>
</dbReference>
<keyword evidence="7" id="KW-0406">Ion transport</keyword>
<evidence type="ECO:0000256" key="5">
    <source>
        <dbReference type="ARBA" id="ARBA00022958"/>
    </source>
</evidence>
<dbReference type="Gene3D" id="1.20.1530.20">
    <property type="match status" value="1"/>
</dbReference>
<dbReference type="GO" id="GO:0016020">
    <property type="term" value="C:membrane"/>
    <property type="evidence" value="ECO:0007669"/>
    <property type="project" value="UniProtKB-SubCell"/>
</dbReference>
<feature type="transmembrane region" description="Helical" evidence="10">
    <location>
        <begin position="168"/>
        <end position="188"/>
    </location>
</feature>
<dbReference type="AlphaFoldDB" id="A0AAN9FJU4"/>
<feature type="transmembrane region" description="Helical" evidence="10">
    <location>
        <begin position="346"/>
        <end position="371"/>
    </location>
</feature>
<evidence type="ECO:0000256" key="3">
    <source>
        <dbReference type="ARBA" id="ARBA00022538"/>
    </source>
</evidence>
<dbReference type="GO" id="GO:1902600">
    <property type="term" value="P:proton transmembrane transport"/>
    <property type="evidence" value="ECO:0007669"/>
    <property type="project" value="InterPro"/>
</dbReference>
<feature type="transmembrane region" description="Helical" evidence="10">
    <location>
        <begin position="230"/>
        <end position="256"/>
    </location>
</feature>
<evidence type="ECO:0000256" key="8">
    <source>
        <dbReference type="ARBA" id="ARBA00023136"/>
    </source>
</evidence>
<name>A0AAN9FJU4_CROPI</name>
<evidence type="ECO:0000256" key="6">
    <source>
        <dbReference type="ARBA" id="ARBA00022989"/>
    </source>
</evidence>
<proteinExistence type="inferred from homology"/>
<evidence type="ECO:0000256" key="4">
    <source>
        <dbReference type="ARBA" id="ARBA00022692"/>
    </source>
</evidence>
<dbReference type="Pfam" id="PF23256">
    <property type="entry name" value="CHX17_2nd"/>
    <property type="match status" value="1"/>
</dbReference>
<dbReference type="GO" id="GO:0015297">
    <property type="term" value="F:antiporter activity"/>
    <property type="evidence" value="ECO:0007669"/>
    <property type="project" value="InterPro"/>
</dbReference>
<evidence type="ECO:0000256" key="10">
    <source>
        <dbReference type="SAM" id="Phobius"/>
    </source>
</evidence>